<evidence type="ECO:0000313" key="2">
    <source>
        <dbReference type="EMBL" id="VDO82822.1"/>
    </source>
</evidence>
<accession>A0A183JLI3</accession>
<sequence>MTIEEDKLRLELLAQDTEAKKSELELIKAEKRRELENSNSIVRELANQTAIKQRELNETQVSVTFLFIYNINGLC</sequence>
<keyword evidence="1" id="KW-0175">Coiled coil</keyword>
<evidence type="ECO:0000313" key="3">
    <source>
        <dbReference type="Proteomes" id="UP000279833"/>
    </source>
</evidence>
<dbReference type="Proteomes" id="UP000279833">
    <property type="component" value="Unassembled WGS sequence"/>
</dbReference>
<reference evidence="4" key="1">
    <citation type="submission" date="2016-06" db="UniProtKB">
        <authorList>
            <consortium name="WormBaseParasite"/>
        </authorList>
    </citation>
    <scope>IDENTIFICATION</scope>
</reference>
<reference evidence="2 3" key="2">
    <citation type="submission" date="2018-11" db="EMBL/GenBank/DDBJ databases">
        <authorList>
            <consortium name="Pathogen Informatics"/>
        </authorList>
    </citation>
    <scope>NUCLEOTIDE SEQUENCE [LARGE SCALE GENOMIC DNA]</scope>
    <source>
        <strain evidence="2">Dakar</strain>
        <strain evidence="3">Dakar, Senegal</strain>
    </source>
</reference>
<dbReference type="AlphaFoldDB" id="A0A183JLI3"/>
<dbReference type="EMBL" id="UZAK01004094">
    <property type="protein sequence ID" value="VDO82822.1"/>
    <property type="molecule type" value="Genomic_DNA"/>
</dbReference>
<protein>
    <submittedName>
        <fullName evidence="2 4">Uncharacterized protein</fullName>
    </submittedName>
</protein>
<dbReference type="WBParaSite" id="SCUD_0000356401-mRNA-1">
    <property type="protein sequence ID" value="SCUD_0000356401-mRNA-1"/>
    <property type="gene ID" value="SCUD_0000356401"/>
</dbReference>
<gene>
    <name evidence="2" type="ORF">SCUD_LOCUS3564</name>
</gene>
<dbReference type="STRING" id="6186.A0A183JLI3"/>
<keyword evidence="3" id="KW-1185">Reference proteome</keyword>
<organism evidence="4">
    <name type="scientific">Schistosoma curassoni</name>
    <dbReference type="NCBI Taxonomy" id="6186"/>
    <lineage>
        <taxon>Eukaryota</taxon>
        <taxon>Metazoa</taxon>
        <taxon>Spiralia</taxon>
        <taxon>Lophotrochozoa</taxon>
        <taxon>Platyhelminthes</taxon>
        <taxon>Trematoda</taxon>
        <taxon>Digenea</taxon>
        <taxon>Strigeidida</taxon>
        <taxon>Schistosomatoidea</taxon>
        <taxon>Schistosomatidae</taxon>
        <taxon>Schistosoma</taxon>
    </lineage>
</organism>
<name>A0A183JLI3_9TREM</name>
<evidence type="ECO:0000256" key="1">
    <source>
        <dbReference type="SAM" id="Coils"/>
    </source>
</evidence>
<evidence type="ECO:0000313" key="4">
    <source>
        <dbReference type="WBParaSite" id="SCUD_0000356401-mRNA-1"/>
    </source>
</evidence>
<feature type="coiled-coil region" evidence="1">
    <location>
        <begin position="14"/>
        <end position="48"/>
    </location>
</feature>
<proteinExistence type="predicted"/>